<dbReference type="EMBL" id="CAJNOT010000841">
    <property type="protein sequence ID" value="CAF1092283.1"/>
    <property type="molecule type" value="Genomic_DNA"/>
</dbReference>
<protein>
    <recommendedName>
        <fullName evidence="3">Retrotransposon gag domain-containing protein</fullName>
    </recommendedName>
</protein>
<organism evidence="1 2">
    <name type="scientific">Rotaria sordida</name>
    <dbReference type="NCBI Taxonomy" id="392033"/>
    <lineage>
        <taxon>Eukaryota</taxon>
        <taxon>Metazoa</taxon>
        <taxon>Spiralia</taxon>
        <taxon>Gnathifera</taxon>
        <taxon>Rotifera</taxon>
        <taxon>Eurotatoria</taxon>
        <taxon>Bdelloidea</taxon>
        <taxon>Philodinida</taxon>
        <taxon>Philodinidae</taxon>
        <taxon>Rotaria</taxon>
    </lineage>
</organism>
<proteinExistence type="predicted"/>
<accession>A0A814NE47</accession>
<reference evidence="1" key="1">
    <citation type="submission" date="2021-02" db="EMBL/GenBank/DDBJ databases">
        <authorList>
            <person name="Nowell W R."/>
        </authorList>
    </citation>
    <scope>NUCLEOTIDE SEQUENCE</scope>
</reference>
<evidence type="ECO:0008006" key="3">
    <source>
        <dbReference type="Google" id="ProtNLM"/>
    </source>
</evidence>
<sequence>MRIEGANLGNLLERVVQMNMIIIEEMHEQRKQITEQQALISLHLSAHSSTTVSAVALPDPLSRSFNKINVKPKEYNGTNEENVVTWLTALEEIMANQLIHDDDRISLAVSLLGGTALQWFVNLKLKNQRPSSWNEFKEKVRWPLEKPC</sequence>
<gene>
    <name evidence="1" type="ORF">ZHD862_LOCUS17158</name>
</gene>
<dbReference type="Proteomes" id="UP000663864">
    <property type="component" value="Unassembled WGS sequence"/>
</dbReference>
<dbReference type="AlphaFoldDB" id="A0A814NE47"/>
<evidence type="ECO:0000313" key="2">
    <source>
        <dbReference type="Proteomes" id="UP000663864"/>
    </source>
</evidence>
<comment type="caution">
    <text evidence="1">The sequence shown here is derived from an EMBL/GenBank/DDBJ whole genome shotgun (WGS) entry which is preliminary data.</text>
</comment>
<evidence type="ECO:0000313" key="1">
    <source>
        <dbReference type="EMBL" id="CAF1092283.1"/>
    </source>
</evidence>
<name>A0A814NE47_9BILA</name>